<dbReference type="PROSITE" id="PS50937">
    <property type="entry name" value="HTH_MERR_2"/>
    <property type="match status" value="1"/>
</dbReference>
<proteinExistence type="predicted"/>
<sequence length="254" mass="29763">MAYTVKEVSGLSGISVRTLHYYDEIGLLKPHHVGDNGYRYYEQEQLLRLQQIMVYRELELPLSDIGDLLEQTKEKTAEVLLEHRSKVQNKVFRLHTLLQTIDETVAHLKGEQTMQPEQLYQGFDPEKQEMYERDLAERYGQEADEKIQESKTAAKNWSKEDYLDSQAEADQIHRQLAEAMNKGLKHSSEEVQALIRRHLQWVSRFYTPTAEIYSGLGDLYVEHEDFRKMYEGYEPGLAEYLRDGMKVLAERELS</sequence>
<reference evidence="6 7" key="1">
    <citation type="submission" date="2014-11" db="EMBL/GenBank/DDBJ databases">
        <title>Draft Genome Sequences of Paenibacillus polymyxa NRRL B-30509 and Paenibacillus terrae NRRL B-30644, Strains from a Poultry Environment that Produce Tridecaptin A and Paenicidins.</title>
        <authorList>
            <person name="van Belkum M.J."/>
            <person name="Lohans C.T."/>
            <person name="Vederas J.C."/>
        </authorList>
    </citation>
    <scope>NUCLEOTIDE SEQUENCE [LARGE SCALE GENOMIC DNA]</scope>
    <source>
        <strain evidence="6 7">NRRL B-30644</strain>
    </source>
</reference>
<dbReference type="Gene3D" id="1.10.490.50">
    <property type="entry name" value="Antibiotic binding domain of TipA-like multidrug resistance regulators"/>
    <property type="match status" value="1"/>
</dbReference>
<dbReference type="GO" id="GO:0003677">
    <property type="term" value="F:DNA binding"/>
    <property type="evidence" value="ECO:0007669"/>
    <property type="project" value="UniProtKB-KW"/>
</dbReference>
<dbReference type="CDD" id="cd01106">
    <property type="entry name" value="HTH_TipAL-Mta"/>
    <property type="match status" value="1"/>
</dbReference>
<dbReference type="PANTHER" id="PTHR30204:SF90">
    <property type="entry name" value="HTH-TYPE TRANSCRIPTIONAL ACTIVATOR MTA"/>
    <property type="match status" value="1"/>
</dbReference>
<keyword evidence="1" id="KW-0805">Transcription regulation</keyword>
<dbReference type="OrthoDB" id="9814833at2"/>
<feature type="domain" description="HTH merR-type" evidence="5">
    <location>
        <begin position="2"/>
        <end position="71"/>
    </location>
</feature>
<dbReference type="Pfam" id="PF13411">
    <property type="entry name" value="MerR_1"/>
    <property type="match status" value="1"/>
</dbReference>
<evidence type="ECO:0000256" key="1">
    <source>
        <dbReference type="ARBA" id="ARBA00023015"/>
    </source>
</evidence>
<organism evidence="6 7">
    <name type="scientific">Paenibacillus terrae</name>
    <dbReference type="NCBI Taxonomy" id="159743"/>
    <lineage>
        <taxon>Bacteria</taxon>
        <taxon>Bacillati</taxon>
        <taxon>Bacillota</taxon>
        <taxon>Bacilli</taxon>
        <taxon>Bacillales</taxon>
        <taxon>Paenibacillaceae</taxon>
        <taxon>Paenibacillus</taxon>
    </lineage>
</organism>
<dbReference type="InterPro" id="IPR000551">
    <property type="entry name" value="MerR-type_HTH_dom"/>
</dbReference>
<dbReference type="SUPFAM" id="SSF46955">
    <property type="entry name" value="Putative DNA-binding domain"/>
    <property type="match status" value="1"/>
</dbReference>
<evidence type="ECO:0000256" key="2">
    <source>
        <dbReference type="ARBA" id="ARBA00023125"/>
    </source>
</evidence>
<dbReference type="AlphaFoldDB" id="A0A0D7X335"/>
<accession>A0A0D7X335</accession>
<name>A0A0D7X335_9BACL</name>
<gene>
    <name evidence="6" type="ORF">QD47_10890</name>
</gene>
<dbReference type="Gene3D" id="1.10.1660.10">
    <property type="match status" value="1"/>
</dbReference>
<evidence type="ECO:0000256" key="4">
    <source>
        <dbReference type="ARBA" id="ARBA00023163"/>
    </source>
</evidence>
<keyword evidence="4" id="KW-0804">Transcription</keyword>
<evidence type="ECO:0000259" key="5">
    <source>
        <dbReference type="PROSITE" id="PS50937"/>
    </source>
</evidence>
<protein>
    <submittedName>
        <fullName evidence="6">Transcriptional regulator</fullName>
    </submittedName>
</protein>
<dbReference type="Pfam" id="PF07739">
    <property type="entry name" value="TipAS"/>
    <property type="match status" value="1"/>
</dbReference>
<keyword evidence="3" id="KW-0010">Activator</keyword>
<keyword evidence="2" id="KW-0238">DNA-binding</keyword>
<dbReference type="SMART" id="SM00422">
    <property type="entry name" value="HTH_MERR"/>
    <property type="match status" value="1"/>
</dbReference>
<dbReference type="PANTHER" id="PTHR30204">
    <property type="entry name" value="REDOX-CYCLING DRUG-SENSING TRANSCRIPTIONAL ACTIVATOR SOXR"/>
    <property type="match status" value="1"/>
</dbReference>
<dbReference type="InterPro" id="IPR012925">
    <property type="entry name" value="TipAS_dom"/>
</dbReference>
<evidence type="ECO:0000313" key="6">
    <source>
        <dbReference type="EMBL" id="KJD45669.1"/>
    </source>
</evidence>
<dbReference type="PATRIC" id="fig|159743.3.peg.2422"/>
<dbReference type="GO" id="GO:0003700">
    <property type="term" value="F:DNA-binding transcription factor activity"/>
    <property type="evidence" value="ECO:0007669"/>
    <property type="project" value="InterPro"/>
</dbReference>
<dbReference type="InterPro" id="IPR009061">
    <property type="entry name" value="DNA-bd_dom_put_sf"/>
</dbReference>
<comment type="caution">
    <text evidence="6">The sequence shown here is derived from an EMBL/GenBank/DDBJ whole genome shotgun (WGS) entry which is preliminary data.</text>
</comment>
<dbReference type="InterPro" id="IPR047057">
    <property type="entry name" value="MerR_fam"/>
</dbReference>
<evidence type="ECO:0000313" key="7">
    <source>
        <dbReference type="Proteomes" id="UP000032534"/>
    </source>
</evidence>
<dbReference type="SUPFAM" id="SSF89082">
    <property type="entry name" value="Antibiotic binding domain of TipA-like multidrug resistance regulators"/>
    <property type="match status" value="1"/>
</dbReference>
<evidence type="ECO:0000256" key="3">
    <source>
        <dbReference type="ARBA" id="ARBA00023159"/>
    </source>
</evidence>
<dbReference type="InterPro" id="IPR036244">
    <property type="entry name" value="TipA-like_antibiotic-bd"/>
</dbReference>
<dbReference type="RefSeq" id="WP_044646144.1">
    <property type="nucleotide sequence ID" value="NZ_JTHP01000017.1"/>
</dbReference>
<dbReference type="EMBL" id="JTHP01000017">
    <property type="protein sequence ID" value="KJD45669.1"/>
    <property type="molecule type" value="Genomic_DNA"/>
</dbReference>
<keyword evidence="7" id="KW-1185">Reference proteome</keyword>
<dbReference type="Proteomes" id="UP000032534">
    <property type="component" value="Unassembled WGS sequence"/>
</dbReference>